<keyword evidence="1" id="KW-1133">Transmembrane helix</keyword>
<proteinExistence type="predicted"/>
<evidence type="ECO:0000313" key="2">
    <source>
        <dbReference type="EMBL" id="PNF19405.1"/>
    </source>
</evidence>
<name>A0A2J7PSU4_9NEOP</name>
<dbReference type="Proteomes" id="UP000235965">
    <property type="component" value="Unassembled WGS sequence"/>
</dbReference>
<accession>A0A2J7PSU4</accession>
<dbReference type="EMBL" id="NEVH01021922">
    <property type="protein sequence ID" value="PNF19405.1"/>
    <property type="molecule type" value="Genomic_DNA"/>
</dbReference>
<evidence type="ECO:0000313" key="3">
    <source>
        <dbReference type="Proteomes" id="UP000235965"/>
    </source>
</evidence>
<reference evidence="2 3" key="1">
    <citation type="submission" date="2017-12" db="EMBL/GenBank/DDBJ databases">
        <title>Hemimetabolous genomes reveal molecular basis of termite eusociality.</title>
        <authorList>
            <person name="Harrison M.C."/>
            <person name="Jongepier E."/>
            <person name="Robertson H.M."/>
            <person name="Arning N."/>
            <person name="Bitard-Feildel T."/>
            <person name="Chao H."/>
            <person name="Childers C.P."/>
            <person name="Dinh H."/>
            <person name="Doddapaneni H."/>
            <person name="Dugan S."/>
            <person name="Gowin J."/>
            <person name="Greiner C."/>
            <person name="Han Y."/>
            <person name="Hu H."/>
            <person name="Hughes D.S.T."/>
            <person name="Huylmans A.-K."/>
            <person name="Kemena C."/>
            <person name="Kremer L.P.M."/>
            <person name="Lee S.L."/>
            <person name="Lopez-Ezquerra A."/>
            <person name="Mallet L."/>
            <person name="Monroy-Kuhn J.M."/>
            <person name="Moser A."/>
            <person name="Murali S.C."/>
            <person name="Muzny D.M."/>
            <person name="Otani S."/>
            <person name="Piulachs M.-D."/>
            <person name="Poelchau M."/>
            <person name="Qu J."/>
            <person name="Schaub F."/>
            <person name="Wada-Katsumata A."/>
            <person name="Worley K.C."/>
            <person name="Xie Q."/>
            <person name="Ylla G."/>
            <person name="Poulsen M."/>
            <person name="Gibbs R.A."/>
            <person name="Schal C."/>
            <person name="Richards S."/>
            <person name="Belles X."/>
            <person name="Korb J."/>
            <person name="Bornberg-Bauer E."/>
        </authorList>
    </citation>
    <scope>NUCLEOTIDE SEQUENCE [LARGE SCALE GENOMIC DNA]</scope>
    <source>
        <tissue evidence="2">Whole body</tissue>
    </source>
</reference>
<dbReference type="InParanoid" id="A0A2J7PSU4"/>
<keyword evidence="3" id="KW-1185">Reference proteome</keyword>
<feature type="transmembrane region" description="Helical" evidence="1">
    <location>
        <begin position="54"/>
        <end position="79"/>
    </location>
</feature>
<evidence type="ECO:0000256" key="1">
    <source>
        <dbReference type="SAM" id="Phobius"/>
    </source>
</evidence>
<sequence length="94" mass="10208">MFWPNQPSSGVQVVMIAESAAHCNAVLFLLCGGLGLHLVMWVSHLFFDLGVLELLVFASWFCFAVAVLNVLAGVGICCVDGQPQHNKYAQLKDT</sequence>
<keyword evidence="1" id="KW-0812">Transmembrane</keyword>
<protein>
    <submittedName>
        <fullName evidence="2">Uncharacterized protein</fullName>
    </submittedName>
</protein>
<organism evidence="2 3">
    <name type="scientific">Cryptotermes secundus</name>
    <dbReference type="NCBI Taxonomy" id="105785"/>
    <lineage>
        <taxon>Eukaryota</taxon>
        <taxon>Metazoa</taxon>
        <taxon>Ecdysozoa</taxon>
        <taxon>Arthropoda</taxon>
        <taxon>Hexapoda</taxon>
        <taxon>Insecta</taxon>
        <taxon>Pterygota</taxon>
        <taxon>Neoptera</taxon>
        <taxon>Polyneoptera</taxon>
        <taxon>Dictyoptera</taxon>
        <taxon>Blattodea</taxon>
        <taxon>Blattoidea</taxon>
        <taxon>Termitoidae</taxon>
        <taxon>Kalotermitidae</taxon>
        <taxon>Cryptotermitinae</taxon>
        <taxon>Cryptotermes</taxon>
    </lineage>
</organism>
<gene>
    <name evidence="2" type="ORF">B7P43_G03640</name>
</gene>
<feature type="transmembrane region" description="Helical" evidence="1">
    <location>
        <begin position="21"/>
        <end position="42"/>
    </location>
</feature>
<dbReference type="AlphaFoldDB" id="A0A2J7PSU4"/>
<comment type="caution">
    <text evidence="2">The sequence shown here is derived from an EMBL/GenBank/DDBJ whole genome shotgun (WGS) entry which is preliminary data.</text>
</comment>
<keyword evidence="1" id="KW-0472">Membrane</keyword>